<name>A0A4U0H0U3_9SPHI</name>
<dbReference type="AlphaFoldDB" id="A0A4U0H0U3"/>
<gene>
    <name evidence="1" type="ORF">FAZ19_16320</name>
</gene>
<dbReference type="EMBL" id="SUKA01000005">
    <property type="protein sequence ID" value="TJY63832.1"/>
    <property type="molecule type" value="Genomic_DNA"/>
</dbReference>
<accession>A0A4U0H0U3</accession>
<dbReference type="Proteomes" id="UP000309872">
    <property type="component" value="Unassembled WGS sequence"/>
</dbReference>
<evidence type="ECO:0000313" key="1">
    <source>
        <dbReference type="EMBL" id="TJY63832.1"/>
    </source>
</evidence>
<proteinExistence type="predicted"/>
<protein>
    <submittedName>
        <fullName evidence="1">Uncharacterized protein</fullName>
    </submittedName>
</protein>
<dbReference type="OrthoDB" id="9857007at2"/>
<sequence>MASIICPEDCEQVLPSFKFDNCAPEINNSQIHKVYFAKGNAPAFTDVSLATEWAARLGNDSTNEEHDIRVLTGIGSIPKATPSVVNISGRRKKTTSRAYALTFRVDETNQDNHDAMRNIQCGGIYTIWYETIGGLLFGGNEGKQSSIDAGGSHGEGDDDIINHEYLIEWNGLHDPERVVSPL</sequence>
<reference evidence="1 2" key="1">
    <citation type="submission" date="2019-04" db="EMBL/GenBank/DDBJ databases">
        <title>Sphingobacterium olei sp. nov., isolated from oil-contaminated soil.</title>
        <authorList>
            <person name="Liu B."/>
        </authorList>
    </citation>
    <scope>NUCLEOTIDE SEQUENCE [LARGE SCALE GENOMIC DNA]</scope>
    <source>
        <strain evidence="1 2">Y3L14</strain>
    </source>
</reference>
<dbReference type="RefSeq" id="WP_136821824.1">
    <property type="nucleotide sequence ID" value="NZ_BMJX01000005.1"/>
</dbReference>
<comment type="caution">
    <text evidence="1">The sequence shown here is derived from an EMBL/GenBank/DDBJ whole genome shotgun (WGS) entry which is preliminary data.</text>
</comment>
<organism evidence="1 2">
    <name type="scientific">Sphingobacterium alkalisoli</name>
    <dbReference type="NCBI Taxonomy" id="1874115"/>
    <lineage>
        <taxon>Bacteria</taxon>
        <taxon>Pseudomonadati</taxon>
        <taxon>Bacteroidota</taxon>
        <taxon>Sphingobacteriia</taxon>
        <taxon>Sphingobacteriales</taxon>
        <taxon>Sphingobacteriaceae</taxon>
        <taxon>Sphingobacterium</taxon>
    </lineage>
</organism>
<keyword evidence="2" id="KW-1185">Reference proteome</keyword>
<evidence type="ECO:0000313" key="2">
    <source>
        <dbReference type="Proteomes" id="UP000309872"/>
    </source>
</evidence>